<feature type="transmembrane region" description="Helical" evidence="5">
    <location>
        <begin position="70"/>
        <end position="93"/>
    </location>
</feature>
<keyword evidence="3 5" id="KW-1133">Transmembrane helix</keyword>
<feature type="transmembrane region" description="Helical" evidence="5">
    <location>
        <begin position="105"/>
        <end position="130"/>
    </location>
</feature>
<dbReference type="EMBL" id="EQ962655">
    <property type="protein sequence ID" value="EED18599.1"/>
    <property type="molecule type" value="Genomic_DNA"/>
</dbReference>
<dbReference type="InterPro" id="IPR007568">
    <property type="entry name" value="RTA1"/>
</dbReference>
<dbReference type="Proteomes" id="UP000001745">
    <property type="component" value="Unassembled WGS sequence"/>
</dbReference>
<dbReference type="PANTHER" id="PTHR31465:SF11">
    <property type="entry name" value="DOMAIN PROTEIN, PUTATIVE (AFU_ORTHOLOGUE AFUA_3G10770)-RELATED"/>
    <property type="match status" value="1"/>
</dbReference>
<dbReference type="eggNOG" id="ENOG502QU4U">
    <property type="taxonomic scope" value="Eukaryota"/>
</dbReference>
<evidence type="ECO:0000256" key="1">
    <source>
        <dbReference type="ARBA" id="ARBA00004141"/>
    </source>
</evidence>
<evidence type="ECO:0000256" key="5">
    <source>
        <dbReference type="SAM" id="Phobius"/>
    </source>
</evidence>
<evidence type="ECO:0000256" key="4">
    <source>
        <dbReference type="ARBA" id="ARBA00023136"/>
    </source>
</evidence>
<dbReference type="VEuPathDB" id="FungiDB:TSTA_123310"/>
<dbReference type="PhylomeDB" id="B8MA97"/>
<evidence type="ECO:0000313" key="7">
    <source>
        <dbReference type="Proteomes" id="UP000001745"/>
    </source>
</evidence>
<dbReference type="GO" id="GO:0005886">
    <property type="term" value="C:plasma membrane"/>
    <property type="evidence" value="ECO:0007669"/>
    <property type="project" value="TreeGrafter"/>
</dbReference>
<evidence type="ECO:0000256" key="2">
    <source>
        <dbReference type="ARBA" id="ARBA00022692"/>
    </source>
</evidence>
<reference evidence="7" key="1">
    <citation type="journal article" date="2015" name="Genome Announc.">
        <title>Genome sequence of the AIDS-associated pathogen Penicillium marneffei (ATCC18224) and its near taxonomic relative Talaromyces stipitatus (ATCC10500).</title>
        <authorList>
            <person name="Nierman W.C."/>
            <person name="Fedorova-Abrams N.D."/>
            <person name="Andrianopoulos A."/>
        </authorList>
    </citation>
    <scope>NUCLEOTIDE SEQUENCE [LARGE SCALE GENOMIC DNA]</scope>
    <source>
        <strain evidence="7">ATCC 10500 / CBS 375.48 / QM 6759 / NRRL 1006</strain>
    </source>
</reference>
<gene>
    <name evidence="6" type="ORF">TSTA_123310</name>
</gene>
<name>B8MA97_TALSN</name>
<proteinExistence type="predicted"/>
<dbReference type="RefSeq" id="XP_002482591.1">
    <property type="nucleotide sequence ID" value="XM_002482546.1"/>
</dbReference>
<dbReference type="AlphaFoldDB" id="B8MA97"/>
<organism evidence="6 7">
    <name type="scientific">Talaromyces stipitatus (strain ATCC 10500 / CBS 375.48 / QM 6759 / NRRL 1006)</name>
    <name type="common">Penicillium stipitatum</name>
    <dbReference type="NCBI Taxonomy" id="441959"/>
    <lineage>
        <taxon>Eukaryota</taxon>
        <taxon>Fungi</taxon>
        <taxon>Dikarya</taxon>
        <taxon>Ascomycota</taxon>
        <taxon>Pezizomycotina</taxon>
        <taxon>Eurotiomycetes</taxon>
        <taxon>Eurotiomycetidae</taxon>
        <taxon>Eurotiales</taxon>
        <taxon>Trichocomaceae</taxon>
        <taxon>Talaromyces</taxon>
        <taxon>Talaromyces sect. Talaromyces</taxon>
    </lineage>
</organism>
<accession>B8MA97</accession>
<evidence type="ECO:0008006" key="8">
    <source>
        <dbReference type="Google" id="ProtNLM"/>
    </source>
</evidence>
<dbReference type="Pfam" id="PF04479">
    <property type="entry name" value="RTA1"/>
    <property type="match status" value="2"/>
</dbReference>
<dbReference type="STRING" id="441959.B8MA97"/>
<dbReference type="HOGENOM" id="CLU_033465_6_0_1"/>
<dbReference type="GeneID" id="8108243"/>
<keyword evidence="2 5" id="KW-0812">Transmembrane</keyword>
<keyword evidence="4 5" id="KW-0472">Membrane</keyword>
<dbReference type="GO" id="GO:0000324">
    <property type="term" value="C:fungal-type vacuole"/>
    <property type="evidence" value="ECO:0007669"/>
    <property type="project" value="TreeGrafter"/>
</dbReference>
<evidence type="ECO:0000313" key="6">
    <source>
        <dbReference type="EMBL" id="EED18599.1"/>
    </source>
</evidence>
<sequence>MALFAGLSAARIWHTWRHKSFWIGLVSSLGEHLASSGDGSLALWPADVPTWSNARNKACIVDYGYTYYHIFPHLLLSLTTAGIYGILGLMIPIIDQDKSRLSPKLYLVIFMTVEFFSLLLQAVGGGVAGLRSAKTHLHGQVPIPYRNHLATSIDLCLCHASEIRDIPGRNRILRNPALRLTSLAPMIPVTCMVARGVDRSMELMNGWHGYLFTHEVFAIVLDAGAHVYCESGDFDSKG</sequence>
<keyword evidence="7" id="KW-1185">Reference proteome</keyword>
<dbReference type="OrthoDB" id="1844152at2759"/>
<protein>
    <recommendedName>
        <fullName evidence="8">RTA1 domain protein</fullName>
    </recommendedName>
</protein>
<comment type="subcellular location">
    <subcellularLocation>
        <location evidence="1">Membrane</location>
        <topology evidence="1">Multi-pass membrane protein</topology>
    </subcellularLocation>
</comment>
<dbReference type="PANTHER" id="PTHR31465">
    <property type="entry name" value="PROTEIN RTA1-RELATED"/>
    <property type="match status" value="1"/>
</dbReference>
<dbReference type="InParanoid" id="B8MA97"/>
<evidence type="ECO:0000256" key="3">
    <source>
        <dbReference type="ARBA" id="ARBA00022989"/>
    </source>
</evidence>